<evidence type="ECO:0000256" key="7">
    <source>
        <dbReference type="ARBA" id="ARBA00023049"/>
    </source>
</evidence>
<dbReference type="GO" id="GO:0008235">
    <property type="term" value="F:metalloexopeptidase activity"/>
    <property type="evidence" value="ECO:0007669"/>
    <property type="project" value="TreeGrafter"/>
</dbReference>
<evidence type="ECO:0000256" key="5">
    <source>
        <dbReference type="ARBA" id="ARBA00022807"/>
    </source>
</evidence>
<comment type="similarity">
    <text evidence="1">Belongs to the peptidase C40 family.</text>
</comment>
<evidence type="ECO:0000256" key="6">
    <source>
        <dbReference type="ARBA" id="ARBA00022833"/>
    </source>
</evidence>
<dbReference type="PROSITE" id="PS50249">
    <property type="entry name" value="MPN"/>
    <property type="match status" value="1"/>
</dbReference>
<keyword evidence="2" id="KW-0645">Protease</keyword>
<evidence type="ECO:0000256" key="1">
    <source>
        <dbReference type="ARBA" id="ARBA00007074"/>
    </source>
</evidence>
<dbReference type="PANTHER" id="PTHR34858">
    <property type="entry name" value="CYSO-CYSTEINE PEPTIDASE"/>
    <property type="match status" value="1"/>
</dbReference>
<dbReference type="Proteomes" id="UP000241856">
    <property type="component" value="Segment"/>
</dbReference>
<dbReference type="InterPro" id="IPR000555">
    <property type="entry name" value="JAMM/MPN+_dom"/>
</dbReference>
<dbReference type="InterPro" id="IPR028090">
    <property type="entry name" value="JAB_dom_prok"/>
</dbReference>
<dbReference type="Pfam" id="PF14464">
    <property type="entry name" value="Prok-JAB"/>
    <property type="match status" value="1"/>
</dbReference>
<dbReference type="SUPFAM" id="SSF54001">
    <property type="entry name" value="Cysteine proteinases"/>
    <property type="match status" value="1"/>
</dbReference>
<evidence type="ECO:0000259" key="8">
    <source>
        <dbReference type="PROSITE" id="PS50249"/>
    </source>
</evidence>
<accession>A0A2P0W9Z5</accession>
<keyword evidence="11" id="KW-1185">Reference proteome</keyword>
<dbReference type="Gene3D" id="3.90.1720.10">
    <property type="entry name" value="endopeptidase domain like (from Nostoc punctiforme)"/>
    <property type="match status" value="1"/>
</dbReference>
<dbReference type="InterPro" id="IPR051929">
    <property type="entry name" value="VirAsm_ModProt"/>
</dbReference>
<dbReference type="InterPro" id="IPR038765">
    <property type="entry name" value="Papain-like_cys_pep_sf"/>
</dbReference>
<evidence type="ECO:0000256" key="4">
    <source>
        <dbReference type="ARBA" id="ARBA00022801"/>
    </source>
</evidence>
<evidence type="ECO:0000259" key="9">
    <source>
        <dbReference type="PROSITE" id="PS51935"/>
    </source>
</evidence>
<dbReference type="PROSITE" id="PS51935">
    <property type="entry name" value="NLPC_P60"/>
    <property type="match status" value="1"/>
</dbReference>
<evidence type="ECO:0000313" key="11">
    <source>
        <dbReference type="Proteomes" id="UP000241856"/>
    </source>
</evidence>
<evidence type="ECO:0000313" key="10">
    <source>
        <dbReference type="EMBL" id="AUV57190.1"/>
    </source>
</evidence>
<keyword evidence="5" id="KW-0788">Thiol protease</keyword>
<proteinExistence type="inferred from homology"/>
<dbReference type="InterPro" id="IPR037518">
    <property type="entry name" value="MPN"/>
</dbReference>
<dbReference type="OrthoDB" id="8318at10239"/>
<dbReference type="Pfam" id="PF00877">
    <property type="entry name" value="NLPC_P60"/>
    <property type="match status" value="1"/>
</dbReference>
<dbReference type="SUPFAM" id="SSF102712">
    <property type="entry name" value="JAB1/MPN domain"/>
    <property type="match status" value="1"/>
</dbReference>
<evidence type="ECO:0000256" key="3">
    <source>
        <dbReference type="ARBA" id="ARBA00022723"/>
    </source>
</evidence>
<dbReference type="InterPro" id="IPR000064">
    <property type="entry name" value="NLP_P60_dom"/>
</dbReference>
<dbReference type="EMBL" id="MG732930">
    <property type="protein sequence ID" value="AUV57190.1"/>
    <property type="molecule type" value="Genomic_DNA"/>
</dbReference>
<gene>
    <name evidence="10" type="ORF">Ec76</name>
</gene>
<sequence>MLQPKINLHIFQHAKEVYPNECAGLITQKSRVQKYHRIDNVSKTPEEHCEPDPQQYGEVVLWAEENGHEIIGFVHSHTGDGATTLPSAHDLCMCNEFKIPFVIVSIPEGDLRIVEPKDMPLTGRPWSLGSYDCWGLIMAFHELHGVKLNDFRKPYEWWKEGENLYQDNYLKEGFIPADGRDPVFGDMIIFQLQADVWNHAGIFVGDNQILHHAFGKLSRRDIYSGWYEQHKVMICRHKDLSYDITQTY</sequence>
<dbReference type="CDD" id="cd08073">
    <property type="entry name" value="MPN_NLPC_P60"/>
    <property type="match status" value="1"/>
</dbReference>
<feature type="domain" description="NlpC/P60" evidence="9">
    <location>
        <begin position="99"/>
        <end position="238"/>
    </location>
</feature>
<dbReference type="SMART" id="SM00232">
    <property type="entry name" value="JAB_MPN"/>
    <property type="match status" value="1"/>
</dbReference>
<evidence type="ECO:0000256" key="2">
    <source>
        <dbReference type="ARBA" id="ARBA00022670"/>
    </source>
</evidence>
<dbReference type="Gene3D" id="3.40.140.10">
    <property type="entry name" value="Cytidine Deaminase, domain 2"/>
    <property type="match status" value="1"/>
</dbReference>
<keyword evidence="3" id="KW-0479">Metal-binding</keyword>
<keyword evidence="6" id="KW-0862">Zinc</keyword>
<dbReference type="GO" id="GO:0008234">
    <property type="term" value="F:cysteine-type peptidase activity"/>
    <property type="evidence" value="ECO:0007669"/>
    <property type="project" value="UniProtKB-KW"/>
</dbReference>
<protein>
    <submittedName>
        <fullName evidence="10">Tail assembly protein</fullName>
    </submittedName>
</protein>
<dbReference type="GO" id="GO:0001897">
    <property type="term" value="P:symbiont-mediated cytolysis of host cell"/>
    <property type="evidence" value="ECO:0007669"/>
    <property type="project" value="UniProtKB-ARBA"/>
</dbReference>
<dbReference type="GO" id="GO:0006508">
    <property type="term" value="P:proteolysis"/>
    <property type="evidence" value="ECO:0007669"/>
    <property type="project" value="UniProtKB-KW"/>
</dbReference>
<keyword evidence="4" id="KW-0378">Hydrolase</keyword>
<reference evidence="10 11" key="1">
    <citation type="submission" date="2017-12" db="EMBL/GenBank/DDBJ databases">
        <title>Genomic analysis of a novel phage Ec_L1 lytic to Enterobacter cloacae.</title>
        <authorList>
            <person name="Li Z."/>
            <person name="Ren H."/>
            <person name="Xu Y."/>
        </authorList>
    </citation>
    <scope>NUCLEOTIDE SEQUENCE [LARGE SCALE GENOMIC DNA]</scope>
</reference>
<dbReference type="GO" id="GO:0008270">
    <property type="term" value="F:zinc ion binding"/>
    <property type="evidence" value="ECO:0007669"/>
    <property type="project" value="TreeGrafter"/>
</dbReference>
<organism evidence="10 11">
    <name type="scientific">Enterobacter phage Ec_L1</name>
    <dbReference type="NCBI Taxonomy" id="2070180"/>
    <lineage>
        <taxon>Viruses</taxon>
        <taxon>Duplodnaviria</taxon>
        <taxon>Heunggongvirae</taxon>
        <taxon>Uroviricota</taxon>
        <taxon>Caudoviricetes</taxon>
        <taxon>Drexlerviridae</taxon>
        <taxon>Eclunavirus</taxon>
        <taxon>Eclunavirus EcL1</taxon>
    </lineage>
</organism>
<keyword evidence="7" id="KW-0482">Metalloprotease</keyword>
<feature type="domain" description="MPN" evidence="8">
    <location>
        <begin position="1"/>
        <end position="137"/>
    </location>
</feature>
<name>A0A2P0W9Z5_9CAUD</name>
<dbReference type="PANTHER" id="PTHR34858:SF1">
    <property type="entry name" value="CYSO-CYSTEINE PEPTIDASE"/>
    <property type="match status" value="1"/>
</dbReference>